<dbReference type="Proteomes" id="UP001295740">
    <property type="component" value="Unassembled WGS sequence"/>
</dbReference>
<keyword evidence="2" id="KW-1185">Reference proteome</keyword>
<evidence type="ECO:0000313" key="2">
    <source>
        <dbReference type="Proteomes" id="UP001295740"/>
    </source>
</evidence>
<reference evidence="1" key="1">
    <citation type="submission" date="2023-10" db="EMBL/GenBank/DDBJ databases">
        <authorList>
            <person name="Hackl T."/>
        </authorList>
    </citation>
    <scope>NUCLEOTIDE SEQUENCE</scope>
</reference>
<comment type="caution">
    <text evidence="1">The sequence shown here is derived from an EMBL/GenBank/DDBJ whole genome shotgun (WGS) entry which is preliminary data.</text>
</comment>
<gene>
    <name evidence="1" type="ORF">KHLLAP_LOCUS14699</name>
</gene>
<dbReference type="AlphaFoldDB" id="A0AAI8VU75"/>
<evidence type="ECO:0000313" key="1">
    <source>
        <dbReference type="EMBL" id="CAJ2514231.1"/>
    </source>
</evidence>
<accession>A0AAI8VU75</accession>
<sequence>MSEAPLGQESLSSDPSYYESTIIMAEFQAMLLSCFMKLRKQDKSIWKGCKVVAKRAKDDQRTPMIIIYSKEVPTDKVKTWVLNELENQLMNYPKKRAKSTPIVLGWDWKAYGEELGEQVMKNSACKGQFDLGRKIDEPKKDGGFQAVSATNLAALKFLNIIDDLWGALKGERCRSENQ</sequence>
<proteinExistence type="predicted"/>
<name>A0AAI8VU75_9PEZI</name>
<protein>
    <submittedName>
        <fullName evidence="1">Uu.00g023500.m01.CDS01</fullName>
    </submittedName>
</protein>
<dbReference type="EMBL" id="CAUWAG010000020">
    <property type="protein sequence ID" value="CAJ2514231.1"/>
    <property type="molecule type" value="Genomic_DNA"/>
</dbReference>
<organism evidence="1 2">
    <name type="scientific">Anthostomella pinea</name>
    <dbReference type="NCBI Taxonomy" id="933095"/>
    <lineage>
        <taxon>Eukaryota</taxon>
        <taxon>Fungi</taxon>
        <taxon>Dikarya</taxon>
        <taxon>Ascomycota</taxon>
        <taxon>Pezizomycotina</taxon>
        <taxon>Sordariomycetes</taxon>
        <taxon>Xylariomycetidae</taxon>
        <taxon>Xylariales</taxon>
        <taxon>Xylariaceae</taxon>
        <taxon>Anthostomella</taxon>
    </lineage>
</organism>